<organism evidence="4 5">
    <name type="scientific">Microbacterium pseudoresistens</name>
    <dbReference type="NCBI Taxonomy" id="640634"/>
    <lineage>
        <taxon>Bacteria</taxon>
        <taxon>Bacillati</taxon>
        <taxon>Actinomycetota</taxon>
        <taxon>Actinomycetes</taxon>
        <taxon>Micrococcales</taxon>
        <taxon>Microbacteriaceae</taxon>
        <taxon>Microbacterium</taxon>
    </lineage>
</organism>
<keyword evidence="2" id="KW-0067">ATP-binding</keyword>
<dbReference type="PRINTS" id="PR00364">
    <property type="entry name" value="DISEASERSIST"/>
</dbReference>
<keyword evidence="5" id="KW-1185">Reference proteome</keyword>
<dbReference type="GO" id="GO:0004016">
    <property type="term" value="F:adenylate cyclase activity"/>
    <property type="evidence" value="ECO:0007669"/>
    <property type="project" value="TreeGrafter"/>
</dbReference>
<dbReference type="GO" id="GO:0005737">
    <property type="term" value="C:cytoplasm"/>
    <property type="evidence" value="ECO:0007669"/>
    <property type="project" value="TreeGrafter"/>
</dbReference>
<proteinExistence type="predicted"/>
<evidence type="ECO:0000256" key="1">
    <source>
        <dbReference type="ARBA" id="ARBA00022741"/>
    </source>
</evidence>
<dbReference type="Gene3D" id="3.40.50.300">
    <property type="entry name" value="P-loop containing nucleotide triphosphate hydrolases"/>
    <property type="match status" value="1"/>
</dbReference>
<dbReference type="GO" id="GO:0005524">
    <property type="term" value="F:ATP binding"/>
    <property type="evidence" value="ECO:0007669"/>
    <property type="project" value="UniProtKB-KW"/>
</dbReference>
<protein>
    <submittedName>
        <fullName evidence="4">DNA-binding CsgD family transcriptional regulator</fullName>
    </submittedName>
</protein>
<name>A0A7Y9ESH6_9MICO</name>
<reference evidence="4 5" key="1">
    <citation type="submission" date="2020-07" db="EMBL/GenBank/DDBJ databases">
        <title>Sequencing the genomes of 1000 actinobacteria strains.</title>
        <authorList>
            <person name="Klenk H.-P."/>
        </authorList>
    </citation>
    <scope>NUCLEOTIDE SEQUENCE [LARGE SCALE GENOMIC DNA]</scope>
    <source>
        <strain evidence="4 5">DSM 22185</strain>
    </source>
</reference>
<evidence type="ECO:0000313" key="4">
    <source>
        <dbReference type="EMBL" id="NYD53143.1"/>
    </source>
</evidence>
<dbReference type="SUPFAM" id="SSF46894">
    <property type="entry name" value="C-terminal effector domain of the bipartite response regulators"/>
    <property type="match status" value="1"/>
</dbReference>
<evidence type="ECO:0000259" key="3">
    <source>
        <dbReference type="PROSITE" id="PS50043"/>
    </source>
</evidence>
<feature type="domain" description="HTH luxR-type" evidence="3">
    <location>
        <begin position="833"/>
        <end position="898"/>
    </location>
</feature>
<dbReference type="InterPro" id="IPR036388">
    <property type="entry name" value="WH-like_DNA-bd_sf"/>
</dbReference>
<sequence length="898" mass="98108">MAATELIGRAVERAAIAQALEAAADGSARTIVVRGPAGIGKTALLDAVADDARDRFRVVRAAGHPAETELPGAGIDGLLRALDGPLPEEDDPLRMAIRLLESLAAAAESRPVLVLVDDVHWLDAPSRRALVFACRRLDADAVCLVLSVRPGDADEYVRELGTTLTLEPFTDEEAAALLSRVAPDASGQVIARIAEQSAGLPLALSEIPVELSTRQRRGADPLPEDLPLGESLEGLFAQRLAALAPRERIALLALSFDSVDEQERSTLLSAVGCDHGDLDAPERMGLIRLDANAQHFRHPVIPAAMRRAAYRAERDRVHRALADLHADDPLRYAFHLSRCTEASVTELRIAWAAAAEYAERHHAHADAGMYREHLAQTDDGAGRWQHLLLAADGYLRAGSAPKAERIIERLEEEARTDGARVAAAVRRAVLDLWLHSVMSEDIDRLRALCARVRAEGEAAERESAARLLEILTSAALASGRYREAHELGTDLRAGSSSLEQRLLADAAATMIAAPGAGAVLRSDWVDAFAWDRVHELGASMGFISVVLNWLGEHAQVRRILDRCLRVIDESGPTATGLSVLRTLAWYLPQSTGHWQRVVPEFATLERTLRDTDLDAPLPFFLLRYAQLRAIQGEEEECEAVRARARVNARVWMDGLEHLDRAVRATQSLMARDFEGALEHRARMREIEQSSGSVVSGFLSTLPDAVEAAWHLGRAHILDDELGEYEHAAEALDHAGMRGMARRCRAVSAQEQESADALFAEAVAILTHIGDEFETARTRLLWGQRLRRARRKSDAYEQLNLAEEVFTRLGCAPLCDVVRSELAACGARRAAVPETAPPVVATLTPREFEVAKEVSTGATNAEAARRLFISERTVEFHLSKVFRKLEISGRDDLASALEG</sequence>
<comment type="caution">
    <text evidence="4">The sequence shown here is derived from an EMBL/GenBank/DDBJ whole genome shotgun (WGS) entry which is preliminary data.</text>
</comment>
<dbReference type="Pfam" id="PF00196">
    <property type="entry name" value="GerE"/>
    <property type="match status" value="1"/>
</dbReference>
<dbReference type="RefSeq" id="WP_179430455.1">
    <property type="nucleotide sequence ID" value="NZ_BAABLC010000003.1"/>
</dbReference>
<dbReference type="PANTHER" id="PTHR16305">
    <property type="entry name" value="TESTICULAR SOLUBLE ADENYLYL CYCLASE"/>
    <property type="match status" value="1"/>
</dbReference>
<dbReference type="Pfam" id="PF13191">
    <property type="entry name" value="AAA_16"/>
    <property type="match status" value="1"/>
</dbReference>
<dbReference type="PRINTS" id="PR00038">
    <property type="entry name" value="HTHLUXR"/>
</dbReference>
<dbReference type="Gene3D" id="1.10.10.10">
    <property type="entry name" value="Winged helix-like DNA-binding domain superfamily/Winged helix DNA-binding domain"/>
    <property type="match status" value="1"/>
</dbReference>
<dbReference type="InterPro" id="IPR027417">
    <property type="entry name" value="P-loop_NTPase"/>
</dbReference>
<dbReference type="SMART" id="SM00421">
    <property type="entry name" value="HTH_LUXR"/>
    <property type="match status" value="1"/>
</dbReference>
<accession>A0A7Y9ESH6</accession>
<gene>
    <name evidence="4" type="ORF">BKA02_000198</name>
</gene>
<dbReference type="SUPFAM" id="SSF52540">
    <property type="entry name" value="P-loop containing nucleoside triphosphate hydrolases"/>
    <property type="match status" value="1"/>
</dbReference>
<evidence type="ECO:0000256" key="2">
    <source>
        <dbReference type="ARBA" id="ARBA00022840"/>
    </source>
</evidence>
<keyword evidence="1" id="KW-0547">Nucleotide-binding</keyword>
<dbReference type="CDD" id="cd06170">
    <property type="entry name" value="LuxR_C_like"/>
    <property type="match status" value="1"/>
</dbReference>
<dbReference type="PANTHER" id="PTHR16305:SF35">
    <property type="entry name" value="TRANSCRIPTIONAL ACTIVATOR DOMAIN"/>
    <property type="match status" value="1"/>
</dbReference>
<dbReference type="Proteomes" id="UP000552045">
    <property type="component" value="Unassembled WGS sequence"/>
</dbReference>
<dbReference type="InterPro" id="IPR000792">
    <property type="entry name" value="Tscrpt_reg_LuxR_C"/>
</dbReference>
<dbReference type="GO" id="GO:0003677">
    <property type="term" value="F:DNA binding"/>
    <property type="evidence" value="ECO:0007669"/>
    <property type="project" value="UniProtKB-KW"/>
</dbReference>
<dbReference type="AlphaFoldDB" id="A0A7Y9ESH6"/>
<dbReference type="InterPro" id="IPR041664">
    <property type="entry name" value="AAA_16"/>
</dbReference>
<dbReference type="PROSITE" id="PS50043">
    <property type="entry name" value="HTH_LUXR_2"/>
    <property type="match status" value="1"/>
</dbReference>
<dbReference type="EMBL" id="JACCBH010000001">
    <property type="protein sequence ID" value="NYD53143.1"/>
    <property type="molecule type" value="Genomic_DNA"/>
</dbReference>
<evidence type="ECO:0000313" key="5">
    <source>
        <dbReference type="Proteomes" id="UP000552045"/>
    </source>
</evidence>
<keyword evidence="4" id="KW-0238">DNA-binding</keyword>
<dbReference type="InterPro" id="IPR016032">
    <property type="entry name" value="Sig_transdc_resp-reg_C-effctor"/>
</dbReference>
<dbReference type="GO" id="GO:0006355">
    <property type="term" value="P:regulation of DNA-templated transcription"/>
    <property type="evidence" value="ECO:0007669"/>
    <property type="project" value="InterPro"/>
</dbReference>